<dbReference type="PIRSF" id="PIRSF010372">
    <property type="entry name" value="PaiB"/>
    <property type="match status" value="1"/>
</dbReference>
<gene>
    <name evidence="1" type="ORF">SLS56_006749</name>
</gene>
<name>A0ABR3SQI8_9PEZI</name>
<keyword evidence="2" id="KW-1185">Reference proteome</keyword>
<dbReference type="EMBL" id="JAJVDC020000080">
    <property type="protein sequence ID" value="KAL1626756.1"/>
    <property type="molecule type" value="Genomic_DNA"/>
</dbReference>
<accession>A0ABR3SQI8</accession>
<dbReference type="PANTHER" id="PTHR35802:SF1">
    <property type="entry name" value="PROTEASE SYNTHASE AND SPORULATION PROTEIN PAI 2"/>
    <property type="match status" value="1"/>
</dbReference>
<comment type="caution">
    <text evidence="1">The sequence shown here is derived from an EMBL/GenBank/DDBJ whole genome shotgun (WGS) entry which is preliminary data.</text>
</comment>
<dbReference type="Proteomes" id="UP001521116">
    <property type="component" value="Unassembled WGS sequence"/>
</dbReference>
<sequence>MYLPEVYSEDNPSTIRALIRANPLGVLTTAIDVPSFPYIQSSHIPWILDAAADDGQKPDVLRGHMARANPQAKAMMEHLRSQAGNADGGPTQTLSRDVSVLFNSPVQHYLPADFFAETKPSTHKIVPTWNYAAVQVYGKATIYFDTKAPSTDAFLSKQISDLSAFGEKQLMGRTDDEAWKVSEAPERYIDAMKKAIIGIEIEVSSMKGKWKMSQETSVGDRIGITEGFKALGTEVATEMAQMVEERGTLYAKKKQERKERKV</sequence>
<evidence type="ECO:0008006" key="3">
    <source>
        <dbReference type="Google" id="ProtNLM"/>
    </source>
</evidence>
<dbReference type="Pfam" id="PF04299">
    <property type="entry name" value="FMN_bind_2"/>
    <property type="match status" value="1"/>
</dbReference>
<evidence type="ECO:0000313" key="1">
    <source>
        <dbReference type="EMBL" id="KAL1626756.1"/>
    </source>
</evidence>
<dbReference type="PANTHER" id="PTHR35802">
    <property type="entry name" value="PROTEASE SYNTHASE AND SPORULATION PROTEIN PAI 2"/>
    <property type="match status" value="1"/>
</dbReference>
<proteinExistence type="predicted"/>
<dbReference type="InterPro" id="IPR012349">
    <property type="entry name" value="Split_barrel_FMN-bd"/>
</dbReference>
<reference evidence="1 2" key="1">
    <citation type="submission" date="2024-02" db="EMBL/GenBank/DDBJ databases">
        <title>De novo assembly and annotation of 12 fungi associated with fruit tree decline syndrome in Ontario, Canada.</title>
        <authorList>
            <person name="Sulman M."/>
            <person name="Ellouze W."/>
            <person name="Ilyukhin E."/>
        </authorList>
    </citation>
    <scope>NUCLEOTIDE SEQUENCE [LARGE SCALE GENOMIC DNA]</scope>
    <source>
        <strain evidence="1 2">M1-105</strain>
    </source>
</reference>
<dbReference type="SUPFAM" id="SSF50475">
    <property type="entry name" value="FMN-binding split barrel"/>
    <property type="match status" value="1"/>
</dbReference>
<organism evidence="1 2">
    <name type="scientific">Neofusicoccum ribis</name>
    <dbReference type="NCBI Taxonomy" id="45134"/>
    <lineage>
        <taxon>Eukaryota</taxon>
        <taxon>Fungi</taxon>
        <taxon>Dikarya</taxon>
        <taxon>Ascomycota</taxon>
        <taxon>Pezizomycotina</taxon>
        <taxon>Dothideomycetes</taxon>
        <taxon>Dothideomycetes incertae sedis</taxon>
        <taxon>Botryosphaeriales</taxon>
        <taxon>Botryosphaeriaceae</taxon>
        <taxon>Neofusicoccum</taxon>
    </lineage>
</organism>
<dbReference type="InterPro" id="IPR007396">
    <property type="entry name" value="TR_PAI2-type"/>
</dbReference>
<evidence type="ECO:0000313" key="2">
    <source>
        <dbReference type="Proteomes" id="UP001521116"/>
    </source>
</evidence>
<protein>
    <recommendedName>
        <fullName evidence="3">Transcriptional regulator</fullName>
    </recommendedName>
</protein>
<dbReference type="Gene3D" id="2.30.110.10">
    <property type="entry name" value="Electron Transport, Fmn-binding Protein, Chain A"/>
    <property type="match status" value="1"/>
</dbReference>